<dbReference type="Gene3D" id="2.40.70.10">
    <property type="entry name" value="Acid Proteases"/>
    <property type="match status" value="1"/>
</dbReference>
<dbReference type="GO" id="GO:0071897">
    <property type="term" value="P:DNA biosynthetic process"/>
    <property type="evidence" value="ECO:0007669"/>
    <property type="project" value="UniProtKB-ARBA"/>
</dbReference>
<dbReference type="OrthoDB" id="7448588at2759"/>
<protein>
    <recommendedName>
        <fullName evidence="4">Integrase catalytic domain-containing protein</fullName>
    </recommendedName>
</protein>
<dbReference type="InterPro" id="IPR012337">
    <property type="entry name" value="RNaseH-like_sf"/>
</dbReference>
<dbReference type="EMBL" id="BGPR01033281">
    <property type="protein sequence ID" value="GBO07152.1"/>
    <property type="molecule type" value="Genomic_DNA"/>
</dbReference>
<evidence type="ECO:0000313" key="2">
    <source>
        <dbReference type="EMBL" id="GBO07152.1"/>
    </source>
</evidence>
<keyword evidence="3" id="KW-1185">Reference proteome</keyword>
<proteinExistence type="predicted"/>
<organism evidence="2 3">
    <name type="scientific">Araneus ventricosus</name>
    <name type="common">Orbweaver spider</name>
    <name type="synonym">Epeira ventricosa</name>
    <dbReference type="NCBI Taxonomy" id="182803"/>
    <lineage>
        <taxon>Eukaryota</taxon>
        <taxon>Metazoa</taxon>
        <taxon>Ecdysozoa</taxon>
        <taxon>Arthropoda</taxon>
        <taxon>Chelicerata</taxon>
        <taxon>Arachnida</taxon>
        <taxon>Araneae</taxon>
        <taxon>Araneomorphae</taxon>
        <taxon>Entelegynae</taxon>
        <taxon>Araneoidea</taxon>
        <taxon>Araneidae</taxon>
        <taxon>Araneus</taxon>
    </lineage>
</organism>
<accession>A0A4Y2U3G5</accession>
<dbReference type="InterPro" id="IPR043502">
    <property type="entry name" value="DNA/RNA_pol_sf"/>
</dbReference>
<dbReference type="PANTHER" id="PTHR37984">
    <property type="entry name" value="PROTEIN CBG26694"/>
    <property type="match status" value="1"/>
</dbReference>
<dbReference type="SUPFAM" id="SSF56672">
    <property type="entry name" value="DNA/RNA polymerases"/>
    <property type="match status" value="1"/>
</dbReference>
<evidence type="ECO:0000256" key="1">
    <source>
        <dbReference type="SAM" id="MobiDB-lite"/>
    </source>
</evidence>
<reference evidence="2 3" key="1">
    <citation type="journal article" date="2019" name="Sci. Rep.">
        <title>Orb-weaving spider Araneus ventricosus genome elucidates the spidroin gene catalogue.</title>
        <authorList>
            <person name="Kono N."/>
            <person name="Nakamura H."/>
            <person name="Ohtoshi R."/>
            <person name="Moran D.A.P."/>
            <person name="Shinohara A."/>
            <person name="Yoshida Y."/>
            <person name="Fujiwara M."/>
            <person name="Mori M."/>
            <person name="Tomita M."/>
            <person name="Arakawa K."/>
        </authorList>
    </citation>
    <scope>NUCLEOTIDE SEQUENCE [LARGE SCALE GENOMIC DNA]</scope>
</reference>
<feature type="compositionally biased region" description="Low complexity" evidence="1">
    <location>
        <begin position="478"/>
        <end position="495"/>
    </location>
</feature>
<dbReference type="Gene3D" id="3.30.420.10">
    <property type="entry name" value="Ribonuclease H-like superfamily/Ribonuclease H"/>
    <property type="match status" value="1"/>
</dbReference>
<dbReference type="GO" id="GO:0003676">
    <property type="term" value="F:nucleic acid binding"/>
    <property type="evidence" value="ECO:0007669"/>
    <property type="project" value="InterPro"/>
</dbReference>
<dbReference type="AlphaFoldDB" id="A0A4Y2U3G5"/>
<dbReference type="GO" id="GO:0042575">
    <property type="term" value="C:DNA polymerase complex"/>
    <property type="evidence" value="ECO:0007669"/>
    <property type="project" value="UniProtKB-ARBA"/>
</dbReference>
<dbReference type="Gene3D" id="3.30.70.270">
    <property type="match status" value="1"/>
</dbReference>
<dbReference type="Gene3D" id="3.10.10.10">
    <property type="entry name" value="HIV Type 1 Reverse Transcriptase, subunit A, domain 1"/>
    <property type="match status" value="1"/>
</dbReference>
<dbReference type="InterPro" id="IPR043128">
    <property type="entry name" value="Rev_trsase/Diguanyl_cyclase"/>
</dbReference>
<name>A0A4Y2U3G5_ARAVE</name>
<feature type="region of interest" description="Disordered" evidence="1">
    <location>
        <begin position="474"/>
        <end position="503"/>
    </location>
</feature>
<dbReference type="PANTHER" id="PTHR37984:SF13">
    <property type="entry name" value="RIBONUCLEASE H"/>
    <property type="match status" value="1"/>
</dbReference>
<sequence length="503" mass="56567">MSGSLKPYTTDMDINSVKVSMQIDTGSAFSVISVEKFQQLNLKSTISQPVPILKSYTGNDLKIINIYEVPVTYLNKCYSLPLIVVDCMDKPTLLGREWMKKLNIKIDDCVIVVLDKNVDFNNVNFDNASSTVEYFKNKFSNCFNLNDTSGILGEPINIAMKQETIPIFCKSKPVPYSLRNLVDKALDTLINSGVLHTVSHSKWATPIVAIPELNGNGRETVRICGDFSVTVNKLCETQFYPLPSQEEILTSMGDGKSNGIHTINSPPYHRNSNGAAENSVSVVKNMLKRQALSNRKYDNFQHRLDSALFAYRNTPSSVTLKTPAELLFRYLPQTTITKFRSNHLSKEKRYQDYQKSYFNRNAVKRNFDINDRVWVKPTRNENVKWYPGKITKVISLNTFVVSINNKISYVHSDHLRKSEVDVVDDSNFSKFRITMDSDVNIPSVINAILPALDIAIIANEEIIQDNSTNDTLSNAELSTSNSVSSPISESVTSPIKSTRPSEI</sequence>
<evidence type="ECO:0000313" key="3">
    <source>
        <dbReference type="Proteomes" id="UP000499080"/>
    </source>
</evidence>
<gene>
    <name evidence="2" type="ORF">AVEN_256354_1</name>
</gene>
<dbReference type="SUPFAM" id="SSF53098">
    <property type="entry name" value="Ribonuclease H-like"/>
    <property type="match status" value="1"/>
</dbReference>
<dbReference type="InterPro" id="IPR050951">
    <property type="entry name" value="Retrovirus_Pol_polyprotein"/>
</dbReference>
<dbReference type="InterPro" id="IPR036397">
    <property type="entry name" value="RNaseH_sf"/>
</dbReference>
<dbReference type="Proteomes" id="UP000499080">
    <property type="component" value="Unassembled WGS sequence"/>
</dbReference>
<evidence type="ECO:0008006" key="4">
    <source>
        <dbReference type="Google" id="ProtNLM"/>
    </source>
</evidence>
<dbReference type="SUPFAM" id="SSF50630">
    <property type="entry name" value="Acid proteases"/>
    <property type="match status" value="1"/>
</dbReference>
<comment type="caution">
    <text evidence="2">The sequence shown here is derived from an EMBL/GenBank/DDBJ whole genome shotgun (WGS) entry which is preliminary data.</text>
</comment>
<dbReference type="InterPro" id="IPR021109">
    <property type="entry name" value="Peptidase_aspartic_dom_sf"/>
</dbReference>